<feature type="region of interest" description="Disordered" evidence="1">
    <location>
        <begin position="101"/>
        <end position="130"/>
    </location>
</feature>
<feature type="compositionally biased region" description="Basic residues" evidence="1">
    <location>
        <begin position="42"/>
        <end position="54"/>
    </location>
</feature>
<proteinExistence type="predicted"/>
<evidence type="ECO:0000313" key="3">
    <source>
        <dbReference type="Proteomes" id="UP000179807"/>
    </source>
</evidence>
<dbReference type="GeneID" id="94832513"/>
<protein>
    <submittedName>
        <fullName evidence="2">Uncharacterized protein</fullName>
    </submittedName>
</protein>
<keyword evidence="3" id="KW-1185">Reference proteome</keyword>
<feature type="compositionally biased region" description="Polar residues" evidence="1">
    <location>
        <begin position="55"/>
        <end position="79"/>
    </location>
</feature>
<evidence type="ECO:0000313" key="2">
    <source>
        <dbReference type="EMBL" id="OHT15084.1"/>
    </source>
</evidence>
<dbReference type="RefSeq" id="XP_068368220.1">
    <property type="nucleotide sequence ID" value="XM_068497809.1"/>
</dbReference>
<comment type="caution">
    <text evidence="2">The sequence shown here is derived from an EMBL/GenBank/DDBJ whole genome shotgun (WGS) entry which is preliminary data.</text>
</comment>
<name>A0A1J4KZG7_9EUKA</name>
<reference evidence="2" key="1">
    <citation type="submission" date="2016-10" db="EMBL/GenBank/DDBJ databases">
        <authorList>
            <person name="Benchimol M."/>
            <person name="Almeida L.G."/>
            <person name="Vasconcelos A.T."/>
            <person name="Perreira-Neves A."/>
            <person name="Rosa I.A."/>
            <person name="Tasca T."/>
            <person name="Bogo M.R."/>
            <person name="de Souza W."/>
        </authorList>
    </citation>
    <scope>NUCLEOTIDE SEQUENCE [LARGE SCALE GENOMIC DNA]</scope>
    <source>
        <strain evidence="2">K</strain>
    </source>
</reference>
<evidence type="ECO:0000256" key="1">
    <source>
        <dbReference type="SAM" id="MobiDB-lite"/>
    </source>
</evidence>
<dbReference type="Proteomes" id="UP000179807">
    <property type="component" value="Unassembled WGS sequence"/>
</dbReference>
<dbReference type="EMBL" id="MLAK01000272">
    <property type="protein sequence ID" value="OHT15084.1"/>
    <property type="molecule type" value="Genomic_DNA"/>
</dbReference>
<feature type="region of interest" description="Disordered" evidence="1">
    <location>
        <begin position="39"/>
        <end position="88"/>
    </location>
</feature>
<organism evidence="2 3">
    <name type="scientific">Tritrichomonas foetus</name>
    <dbReference type="NCBI Taxonomy" id="1144522"/>
    <lineage>
        <taxon>Eukaryota</taxon>
        <taxon>Metamonada</taxon>
        <taxon>Parabasalia</taxon>
        <taxon>Tritrichomonadida</taxon>
        <taxon>Tritrichomonadidae</taxon>
        <taxon>Tritrichomonas</taxon>
    </lineage>
</organism>
<dbReference type="VEuPathDB" id="TrichDB:TRFO_14427"/>
<accession>A0A1J4KZG7</accession>
<feature type="region of interest" description="Disordered" evidence="1">
    <location>
        <begin position="230"/>
        <end position="254"/>
    </location>
</feature>
<feature type="compositionally biased region" description="Basic residues" evidence="1">
    <location>
        <begin position="109"/>
        <end position="128"/>
    </location>
</feature>
<dbReference type="AlphaFoldDB" id="A0A1J4KZG7"/>
<sequence>MESKRHITAIKDLLEKKDDLEKITKRLYKQKNSQSMIDKIGIKKNLKKKIRKQKPSSPYQYSYATKSNITTATNESSPRSKNKNMSDENLKKSEALLRAINNSPINAKSKSKFHKNTRGTLKTKRKAKSPQQIYDDLNRNSYMVKIRKYKNSSLVPEPFKPSSSQVEVRENIAIQSPASLRGGSDFLNDRMKYFQSLTKSRMKRKAFNSWVSKWGRNQVQKMRNDLKMALENKKAEKMKREIDSSTDSEMDKDLPPLFDEDLVFF</sequence>
<gene>
    <name evidence="2" type="ORF">TRFO_14427</name>
</gene>